<protein>
    <recommendedName>
        <fullName evidence="2">Metalloendopeptidase</fullName>
        <ecNumber evidence="2">3.4.24.-</ecNumber>
    </recommendedName>
</protein>
<dbReference type="EMBL" id="BMAV01013980">
    <property type="protein sequence ID" value="GFY61962.1"/>
    <property type="molecule type" value="Genomic_DNA"/>
</dbReference>
<dbReference type="InterPro" id="IPR001506">
    <property type="entry name" value="Peptidase_M12A"/>
</dbReference>
<evidence type="ECO:0000256" key="1">
    <source>
        <dbReference type="PROSITE-ProRule" id="PRU01211"/>
    </source>
</evidence>
<dbReference type="EC" id="3.4.24.-" evidence="2"/>
<organism evidence="4 5">
    <name type="scientific">Trichonephila inaurata madagascariensis</name>
    <dbReference type="NCBI Taxonomy" id="2747483"/>
    <lineage>
        <taxon>Eukaryota</taxon>
        <taxon>Metazoa</taxon>
        <taxon>Ecdysozoa</taxon>
        <taxon>Arthropoda</taxon>
        <taxon>Chelicerata</taxon>
        <taxon>Arachnida</taxon>
        <taxon>Araneae</taxon>
        <taxon>Araneomorphae</taxon>
        <taxon>Entelegynae</taxon>
        <taxon>Araneoidea</taxon>
        <taxon>Nephilidae</taxon>
        <taxon>Trichonephila</taxon>
        <taxon>Trichonephila inaurata</taxon>
    </lineage>
</organism>
<feature type="domain" description="Peptidase M12A" evidence="3">
    <location>
        <begin position="1"/>
        <end position="78"/>
    </location>
</feature>
<gene>
    <name evidence="4" type="primary">ASTL_1</name>
    <name evidence="4" type="ORF">TNIN_356381</name>
</gene>
<dbReference type="SUPFAM" id="SSF55486">
    <property type="entry name" value="Metalloproteases ('zincins'), catalytic domain"/>
    <property type="match status" value="1"/>
</dbReference>
<dbReference type="Pfam" id="PF01400">
    <property type="entry name" value="Astacin"/>
    <property type="match status" value="1"/>
</dbReference>
<dbReference type="Gene3D" id="3.40.390.10">
    <property type="entry name" value="Collagenase (Catalytic Domain)"/>
    <property type="match status" value="1"/>
</dbReference>
<dbReference type="PROSITE" id="PS51864">
    <property type="entry name" value="ASTACIN"/>
    <property type="match status" value="1"/>
</dbReference>
<comment type="cofactor">
    <cofactor evidence="2">
        <name>Zn(2+)</name>
        <dbReference type="ChEBI" id="CHEBI:29105"/>
    </cofactor>
    <text evidence="2">Binds 1 zinc ion per subunit.</text>
</comment>
<keyword evidence="2" id="KW-0378">Hydrolase</keyword>
<dbReference type="PRINTS" id="PR00480">
    <property type="entry name" value="ASTACIN"/>
</dbReference>
<proteinExistence type="predicted"/>
<dbReference type="PANTHER" id="PTHR10127">
    <property type="entry name" value="DISCOIDIN, CUB, EGF, LAMININ , AND ZINC METALLOPROTEASE DOMAIN CONTAINING"/>
    <property type="match status" value="1"/>
</dbReference>
<keyword evidence="2" id="KW-0645">Protease</keyword>
<dbReference type="AlphaFoldDB" id="A0A8X6XYG6"/>
<reference evidence="4" key="1">
    <citation type="submission" date="2020-08" db="EMBL/GenBank/DDBJ databases">
        <title>Multicomponent nature underlies the extraordinary mechanical properties of spider dragline silk.</title>
        <authorList>
            <person name="Kono N."/>
            <person name="Nakamura H."/>
            <person name="Mori M."/>
            <person name="Yoshida Y."/>
            <person name="Ohtoshi R."/>
            <person name="Malay A.D."/>
            <person name="Moran D.A.P."/>
            <person name="Tomita M."/>
            <person name="Numata K."/>
            <person name="Arakawa K."/>
        </authorList>
    </citation>
    <scope>NUCLEOTIDE SEQUENCE</scope>
</reference>
<keyword evidence="2" id="KW-0862">Zinc</keyword>
<evidence type="ECO:0000256" key="2">
    <source>
        <dbReference type="RuleBase" id="RU361183"/>
    </source>
</evidence>
<dbReference type="GO" id="GO:0046872">
    <property type="term" value="F:metal ion binding"/>
    <property type="evidence" value="ECO:0007669"/>
    <property type="project" value="UniProtKB-KW"/>
</dbReference>
<comment type="caution">
    <text evidence="4">The sequence shown here is derived from an EMBL/GenBank/DDBJ whole genome shotgun (WGS) entry which is preliminary data.</text>
</comment>
<keyword evidence="5" id="KW-1185">Reference proteome</keyword>
<dbReference type="GO" id="GO:0004222">
    <property type="term" value="F:metalloendopeptidase activity"/>
    <property type="evidence" value="ECO:0007669"/>
    <property type="project" value="UniProtKB-UniRule"/>
</dbReference>
<keyword evidence="2" id="KW-0479">Metal-binding</keyword>
<dbReference type="GO" id="GO:0006508">
    <property type="term" value="P:proteolysis"/>
    <property type="evidence" value="ECO:0007669"/>
    <property type="project" value="UniProtKB-KW"/>
</dbReference>
<comment type="caution">
    <text evidence="1">Lacks conserved residue(s) required for the propagation of feature annotation.</text>
</comment>
<evidence type="ECO:0000259" key="3">
    <source>
        <dbReference type="PROSITE" id="PS51864"/>
    </source>
</evidence>
<dbReference type="PANTHER" id="PTHR10127:SF850">
    <property type="entry name" value="METALLOENDOPEPTIDASE"/>
    <property type="match status" value="1"/>
</dbReference>
<evidence type="ECO:0000313" key="5">
    <source>
        <dbReference type="Proteomes" id="UP000886998"/>
    </source>
</evidence>
<dbReference type="InterPro" id="IPR024079">
    <property type="entry name" value="MetalloPept_cat_dom_sf"/>
</dbReference>
<evidence type="ECO:0000313" key="4">
    <source>
        <dbReference type="EMBL" id="GFY61962.1"/>
    </source>
</evidence>
<dbReference type="Proteomes" id="UP000886998">
    <property type="component" value="Unassembled WGS sequence"/>
</dbReference>
<name>A0A8X6XYG6_9ARAC</name>
<dbReference type="OrthoDB" id="291007at2759"/>
<keyword evidence="2" id="KW-0482">Metalloprotease</keyword>
<accession>A0A8X6XYG6</accession>
<sequence>MESNFEKLYPVELNDLGLDYDYRSIMHYKAWTFSKDGSSPTLKPKDDSVPLKALGYGQTEGSFTELDVQKINKFYECP</sequence>